<dbReference type="AlphaFoldDB" id="A0A5B7DRV1"/>
<accession>A0A5B7DRV1</accession>
<dbReference type="Pfam" id="PF13912">
    <property type="entry name" value="zf-C2H2_6"/>
    <property type="match status" value="3"/>
</dbReference>
<dbReference type="GO" id="GO:0001228">
    <property type="term" value="F:DNA-binding transcription activator activity, RNA polymerase II-specific"/>
    <property type="evidence" value="ECO:0007669"/>
    <property type="project" value="TreeGrafter"/>
</dbReference>
<dbReference type="SUPFAM" id="SSF57667">
    <property type="entry name" value="beta-beta-alpha zinc fingers"/>
    <property type="match status" value="5"/>
</dbReference>
<evidence type="ECO:0000313" key="9">
    <source>
        <dbReference type="EMBL" id="MPC23877.1"/>
    </source>
</evidence>
<reference evidence="9 10" key="1">
    <citation type="submission" date="2019-05" db="EMBL/GenBank/DDBJ databases">
        <title>Another draft genome of Portunus trituberculatus and its Hox gene families provides insights of decapod evolution.</title>
        <authorList>
            <person name="Jeong J.-H."/>
            <person name="Song I."/>
            <person name="Kim S."/>
            <person name="Choi T."/>
            <person name="Kim D."/>
            <person name="Ryu S."/>
            <person name="Kim W."/>
        </authorList>
    </citation>
    <scope>NUCLEOTIDE SEQUENCE [LARGE SCALE GENOMIC DNA]</scope>
    <source>
        <tissue evidence="9">Muscle</tissue>
    </source>
</reference>
<evidence type="ECO:0000259" key="8">
    <source>
        <dbReference type="PROSITE" id="PS50157"/>
    </source>
</evidence>
<feature type="domain" description="C2H2-type" evidence="8">
    <location>
        <begin position="192"/>
        <end position="220"/>
    </location>
</feature>
<feature type="domain" description="C2H2-type" evidence="8">
    <location>
        <begin position="258"/>
        <end position="286"/>
    </location>
</feature>
<dbReference type="OrthoDB" id="10004641at2759"/>
<feature type="domain" description="C2H2-type" evidence="8">
    <location>
        <begin position="375"/>
        <end position="402"/>
    </location>
</feature>
<dbReference type="PANTHER" id="PTHR24393">
    <property type="entry name" value="ZINC FINGER PROTEIN"/>
    <property type="match status" value="1"/>
</dbReference>
<sequence>MSVSVKANEDTEQEGKTPRPPPCADPQPEIQDSNVLTSHLVDGSLTCGCGVKSTSEAEHVEHVLTHVGGAFRCPQCDCSYTSSPLLARHQRLVHSPDGPRGRGVSSSLSALRRGSDACRCGEAVGGDLLGHARVHLTGREECPVCGIRLVTARALEIHVERKHSPFLIAFLKDEEAPQEGEAGEEDGCVQPVRCDVCGKVVSTTSRLARHRYLHHSEHYPWPCAACTLAFPSPNARRLHICPNLRKKDGEESSTGLRHECSICNVVFKLAPSLGRHMRRSHGIETAPFSCPVCSRAMASRKALTDHLRCHRRQGFPCEFCGAKLKTVDSLNVHVNEIHTHVVRFQCKLCPQVFFSSGRLSYHMKRQHTDRRSYTNLCHLCGKAYPYPSELRLHLRSHRNERPYKCDQCQKTFLKQGDLTYHKRERGGFPDPPIRRGRHDSAGRRAARPRPPYPGTRGGGPASKYCGGGPYDRDAACAVRSGGRVTGRSGGAGRAPHRTGPGVCRGRHTTLPDSSSTNPAVTRVLHLNVVGRSVSLGLCSAMECVSINWKKRNDFRNVTDTHRSVLVMKAVVVFMFSPNIPHSCVPPFQSSPRATDASPGVALTGGADKACLRFFYMNFSIDL</sequence>
<evidence type="ECO:0000313" key="10">
    <source>
        <dbReference type="Proteomes" id="UP000324222"/>
    </source>
</evidence>
<feature type="domain" description="C2H2-type" evidence="8">
    <location>
        <begin position="288"/>
        <end position="315"/>
    </location>
</feature>
<dbReference type="Pfam" id="PF13894">
    <property type="entry name" value="zf-C2H2_4"/>
    <property type="match status" value="1"/>
</dbReference>
<dbReference type="Proteomes" id="UP000324222">
    <property type="component" value="Unassembled WGS sequence"/>
</dbReference>
<dbReference type="GO" id="GO:0008270">
    <property type="term" value="F:zinc ion binding"/>
    <property type="evidence" value="ECO:0007669"/>
    <property type="project" value="UniProtKB-KW"/>
</dbReference>
<evidence type="ECO:0000256" key="4">
    <source>
        <dbReference type="ARBA" id="ARBA00022833"/>
    </source>
</evidence>
<organism evidence="9 10">
    <name type="scientific">Portunus trituberculatus</name>
    <name type="common">Swimming crab</name>
    <name type="synonym">Neptunus trituberculatus</name>
    <dbReference type="NCBI Taxonomy" id="210409"/>
    <lineage>
        <taxon>Eukaryota</taxon>
        <taxon>Metazoa</taxon>
        <taxon>Ecdysozoa</taxon>
        <taxon>Arthropoda</taxon>
        <taxon>Crustacea</taxon>
        <taxon>Multicrustacea</taxon>
        <taxon>Malacostraca</taxon>
        <taxon>Eumalacostraca</taxon>
        <taxon>Eucarida</taxon>
        <taxon>Decapoda</taxon>
        <taxon>Pleocyemata</taxon>
        <taxon>Brachyura</taxon>
        <taxon>Eubrachyura</taxon>
        <taxon>Portunoidea</taxon>
        <taxon>Portunidae</taxon>
        <taxon>Portuninae</taxon>
        <taxon>Portunus</taxon>
    </lineage>
</organism>
<dbReference type="GO" id="GO:0005634">
    <property type="term" value="C:nucleus"/>
    <property type="evidence" value="ECO:0007669"/>
    <property type="project" value="TreeGrafter"/>
</dbReference>
<dbReference type="Gene3D" id="3.30.160.60">
    <property type="entry name" value="Classic Zinc Finger"/>
    <property type="match status" value="6"/>
</dbReference>
<dbReference type="GO" id="GO:0000978">
    <property type="term" value="F:RNA polymerase II cis-regulatory region sequence-specific DNA binding"/>
    <property type="evidence" value="ECO:0007669"/>
    <property type="project" value="TreeGrafter"/>
</dbReference>
<dbReference type="SMART" id="SM00355">
    <property type="entry name" value="ZnF_C2H2"/>
    <property type="match status" value="10"/>
</dbReference>
<keyword evidence="3 6" id="KW-0863">Zinc-finger</keyword>
<feature type="compositionally biased region" description="Gly residues" evidence="7">
    <location>
        <begin position="483"/>
        <end position="492"/>
    </location>
</feature>
<evidence type="ECO:0000256" key="1">
    <source>
        <dbReference type="ARBA" id="ARBA00022723"/>
    </source>
</evidence>
<keyword evidence="5" id="KW-0539">Nucleus</keyword>
<keyword evidence="10" id="KW-1185">Reference proteome</keyword>
<protein>
    <submittedName>
        <fullName evidence="9">Zinc finger protein 26</fullName>
    </submittedName>
</protein>
<feature type="compositionally biased region" description="Gly residues" evidence="7">
    <location>
        <begin position="455"/>
        <end position="464"/>
    </location>
</feature>
<evidence type="ECO:0000256" key="3">
    <source>
        <dbReference type="ARBA" id="ARBA00022771"/>
    </source>
</evidence>
<proteinExistence type="predicted"/>
<dbReference type="InterPro" id="IPR013087">
    <property type="entry name" value="Znf_C2H2_type"/>
</dbReference>
<evidence type="ECO:0000256" key="5">
    <source>
        <dbReference type="ARBA" id="ARBA00023242"/>
    </source>
</evidence>
<feature type="domain" description="C2H2-type" evidence="8">
    <location>
        <begin position="315"/>
        <end position="339"/>
    </location>
</feature>
<dbReference type="PROSITE" id="PS00028">
    <property type="entry name" value="ZINC_FINGER_C2H2_1"/>
    <property type="match status" value="8"/>
</dbReference>
<dbReference type="EMBL" id="VSRR010001264">
    <property type="protein sequence ID" value="MPC23877.1"/>
    <property type="molecule type" value="Genomic_DNA"/>
</dbReference>
<evidence type="ECO:0000256" key="7">
    <source>
        <dbReference type="SAM" id="MobiDB-lite"/>
    </source>
</evidence>
<keyword evidence="2" id="KW-0677">Repeat</keyword>
<feature type="region of interest" description="Disordered" evidence="7">
    <location>
        <begin position="1"/>
        <end position="29"/>
    </location>
</feature>
<feature type="compositionally biased region" description="Basic and acidic residues" evidence="7">
    <location>
        <begin position="7"/>
        <end position="17"/>
    </location>
</feature>
<dbReference type="Pfam" id="PF00096">
    <property type="entry name" value="zf-C2H2"/>
    <property type="match status" value="2"/>
</dbReference>
<gene>
    <name evidence="9" type="primary">Zfp26_2</name>
    <name evidence="9" type="ORF">E2C01_016945</name>
</gene>
<evidence type="ECO:0000256" key="6">
    <source>
        <dbReference type="PROSITE-ProRule" id="PRU00042"/>
    </source>
</evidence>
<dbReference type="PANTHER" id="PTHR24393:SF34">
    <property type="entry name" value="PR_SET DOMAIN 13"/>
    <property type="match status" value="1"/>
</dbReference>
<feature type="domain" description="C2H2-type" evidence="8">
    <location>
        <begin position="403"/>
        <end position="430"/>
    </location>
</feature>
<feature type="domain" description="C2H2-type" evidence="8">
    <location>
        <begin position="71"/>
        <end position="99"/>
    </location>
</feature>
<feature type="region of interest" description="Disordered" evidence="7">
    <location>
        <begin position="481"/>
        <end position="517"/>
    </location>
</feature>
<keyword evidence="1" id="KW-0479">Metal-binding</keyword>
<feature type="region of interest" description="Disordered" evidence="7">
    <location>
        <begin position="421"/>
        <end position="464"/>
    </location>
</feature>
<name>A0A5B7DRV1_PORTR</name>
<evidence type="ECO:0000256" key="2">
    <source>
        <dbReference type="ARBA" id="ARBA00022737"/>
    </source>
</evidence>
<dbReference type="FunFam" id="3.30.160.60:FF:000446">
    <property type="entry name" value="Zinc finger protein"/>
    <property type="match status" value="1"/>
</dbReference>
<feature type="domain" description="C2H2-type" evidence="8">
    <location>
        <begin position="344"/>
        <end position="372"/>
    </location>
</feature>
<comment type="caution">
    <text evidence="9">The sequence shown here is derived from an EMBL/GenBank/DDBJ whole genome shotgun (WGS) entry which is preliminary data.</text>
</comment>
<keyword evidence="4" id="KW-0862">Zinc</keyword>
<dbReference type="PROSITE" id="PS50157">
    <property type="entry name" value="ZINC_FINGER_C2H2_2"/>
    <property type="match status" value="8"/>
</dbReference>
<dbReference type="InterPro" id="IPR036236">
    <property type="entry name" value="Znf_C2H2_sf"/>
</dbReference>